<protein>
    <submittedName>
        <fullName evidence="1">Uncharacterized protein</fullName>
    </submittedName>
</protein>
<dbReference type="PANTHER" id="PTHR12496:SF2">
    <property type="entry name" value="METHYLTRANSFERASE-LIKE PROTEIN 25B"/>
    <property type="match status" value="1"/>
</dbReference>
<organism evidence="1 2">
    <name type="scientific">Knipowitschia caucasica</name>
    <name type="common">Caucasian dwarf goby</name>
    <name type="synonym">Pomatoschistus caucasicus</name>
    <dbReference type="NCBI Taxonomy" id="637954"/>
    <lineage>
        <taxon>Eukaryota</taxon>
        <taxon>Metazoa</taxon>
        <taxon>Chordata</taxon>
        <taxon>Craniata</taxon>
        <taxon>Vertebrata</taxon>
        <taxon>Euteleostomi</taxon>
        <taxon>Actinopterygii</taxon>
        <taxon>Neopterygii</taxon>
        <taxon>Teleostei</taxon>
        <taxon>Neoteleostei</taxon>
        <taxon>Acanthomorphata</taxon>
        <taxon>Gobiaria</taxon>
        <taxon>Gobiiformes</taxon>
        <taxon>Gobioidei</taxon>
        <taxon>Gobiidae</taxon>
        <taxon>Gobiinae</taxon>
        <taxon>Knipowitschia</taxon>
    </lineage>
</organism>
<name>A0AAV2MF17_KNICA</name>
<keyword evidence="2" id="KW-1185">Reference proteome</keyword>
<proteinExistence type="predicted"/>
<evidence type="ECO:0000313" key="1">
    <source>
        <dbReference type="EMBL" id="CAL1611889.1"/>
    </source>
</evidence>
<sequence length="75" mass="8598">MLHAAGLSPEQQRKLATSLISFLSQYRHLTDSYIIEFFTEDLWQTLPSSWQSALGELSSQQIADLLLDPTCKDRR</sequence>
<evidence type="ECO:0000313" key="2">
    <source>
        <dbReference type="Proteomes" id="UP001497482"/>
    </source>
</evidence>
<dbReference type="Proteomes" id="UP001497482">
    <property type="component" value="Chromosome 7"/>
</dbReference>
<dbReference type="PANTHER" id="PTHR12496">
    <property type="entry name" value="CGI-41 METHYLTRANSFERASE"/>
    <property type="match status" value="1"/>
</dbReference>
<gene>
    <name evidence="1" type="ORF">KC01_LOCUS38278</name>
</gene>
<dbReference type="AlphaFoldDB" id="A0AAV2MF17"/>
<dbReference type="EMBL" id="OZ035829">
    <property type="protein sequence ID" value="CAL1611889.1"/>
    <property type="molecule type" value="Genomic_DNA"/>
</dbReference>
<reference evidence="1 2" key="1">
    <citation type="submission" date="2024-04" db="EMBL/GenBank/DDBJ databases">
        <authorList>
            <person name="Waldvogel A.-M."/>
            <person name="Schoenle A."/>
        </authorList>
    </citation>
    <scope>NUCLEOTIDE SEQUENCE [LARGE SCALE GENOMIC DNA]</scope>
</reference>
<accession>A0AAV2MF17</accession>
<dbReference type="InterPro" id="IPR052220">
    <property type="entry name" value="METTL25"/>
</dbReference>